<evidence type="ECO:0000256" key="3">
    <source>
        <dbReference type="ARBA" id="ARBA00022737"/>
    </source>
</evidence>
<dbReference type="OMA" id="LARCKCF"/>
<dbReference type="PROSITE" id="PS50096">
    <property type="entry name" value="IQ"/>
    <property type="match status" value="5"/>
</dbReference>
<keyword evidence="6" id="KW-1185">Reference proteome</keyword>
<dbReference type="EMBL" id="GL376633">
    <property type="status" value="NOT_ANNOTATED_CDS"/>
    <property type="molecule type" value="Genomic_DNA"/>
</dbReference>
<evidence type="ECO:0000256" key="2">
    <source>
        <dbReference type="ARBA" id="ARBA00022490"/>
    </source>
</evidence>
<dbReference type="InterPro" id="IPR051185">
    <property type="entry name" value="ASPM"/>
</dbReference>
<dbReference type="PANTHER" id="PTHR22706:SF1">
    <property type="entry name" value="ASSEMBLY FACTOR FOR SPINDLE MICROTUBULES"/>
    <property type="match status" value="1"/>
</dbReference>
<comment type="subcellular location">
    <subcellularLocation>
        <location evidence="1">Cytoplasm</location>
    </subcellularLocation>
</comment>
<evidence type="ECO:0000313" key="6">
    <source>
        <dbReference type="Proteomes" id="UP000019132"/>
    </source>
</evidence>
<evidence type="ECO:0000313" key="5">
    <source>
        <dbReference type="EnsemblProtists" id="PYU1_T005374"/>
    </source>
</evidence>
<reference evidence="6" key="1">
    <citation type="journal article" date="2010" name="Genome Biol.">
        <title>Genome sequence of the necrotrophic plant pathogen Pythium ultimum reveals original pathogenicity mechanisms and effector repertoire.</title>
        <authorList>
            <person name="Levesque C.A."/>
            <person name="Brouwer H."/>
            <person name="Cano L."/>
            <person name="Hamilton J.P."/>
            <person name="Holt C."/>
            <person name="Huitema E."/>
            <person name="Raffaele S."/>
            <person name="Robideau G.P."/>
            <person name="Thines M."/>
            <person name="Win J."/>
            <person name="Zerillo M.M."/>
            <person name="Beakes G.W."/>
            <person name="Boore J.L."/>
            <person name="Busam D."/>
            <person name="Dumas B."/>
            <person name="Ferriera S."/>
            <person name="Fuerstenberg S.I."/>
            <person name="Gachon C.M."/>
            <person name="Gaulin E."/>
            <person name="Govers F."/>
            <person name="Grenville-Briggs L."/>
            <person name="Horner N."/>
            <person name="Hostetler J."/>
            <person name="Jiang R.H."/>
            <person name="Johnson J."/>
            <person name="Krajaejun T."/>
            <person name="Lin H."/>
            <person name="Meijer H.J."/>
            <person name="Moore B."/>
            <person name="Morris P."/>
            <person name="Phuntmart V."/>
            <person name="Puiu D."/>
            <person name="Shetty J."/>
            <person name="Stajich J.E."/>
            <person name="Tripathy S."/>
            <person name="Wawra S."/>
            <person name="van West P."/>
            <person name="Whitty B.R."/>
            <person name="Coutinho P.M."/>
            <person name="Henrissat B."/>
            <person name="Martin F."/>
            <person name="Thomas P.D."/>
            <person name="Tyler B.M."/>
            <person name="De Vries R.P."/>
            <person name="Kamoun S."/>
            <person name="Yandell M."/>
            <person name="Tisserat N."/>
            <person name="Buell C.R."/>
        </authorList>
    </citation>
    <scope>NUCLEOTIDE SEQUENCE</scope>
    <source>
        <strain evidence="6">DAOM:BR144</strain>
    </source>
</reference>
<organism evidence="5 6">
    <name type="scientific">Globisporangium ultimum (strain ATCC 200006 / CBS 805.95 / DAOM BR144)</name>
    <name type="common">Pythium ultimum</name>
    <dbReference type="NCBI Taxonomy" id="431595"/>
    <lineage>
        <taxon>Eukaryota</taxon>
        <taxon>Sar</taxon>
        <taxon>Stramenopiles</taxon>
        <taxon>Oomycota</taxon>
        <taxon>Peronosporomycetes</taxon>
        <taxon>Pythiales</taxon>
        <taxon>Pythiaceae</taxon>
        <taxon>Globisporangium</taxon>
    </lineage>
</organism>
<name>K3WK82_GLOUD</name>
<dbReference type="Gene3D" id="1.20.5.190">
    <property type="match status" value="2"/>
</dbReference>
<dbReference type="InParanoid" id="K3WK82"/>
<dbReference type="PANTHER" id="PTHR22706">
    <property type="entry name" value="ASSEMBLY FACTOR FOR SPINDLE MICROTUBULES"/>
    <property type="match status" value="1"/>
</dbReference>
<dbReference type="GO" id="GO:0000922">
    <property type="term" value="C:spindle pole"/>
    <property type="evidence" value="ECO:0007669"/>
    <property type="project" value="TreeGrafter"/>
</dbReference>
<keyword evidence="4" id="KW-0112">Calmodulin-binding</keyword>
<dbReference type="Gene3D" id="1.25.40.10">
    <property type="entry name" value="Tetratricopeptide repeat domain"/>
    <property type="match status" value="1"/>
</dbReference>
<proteinExistence type="predicted"/>
<dbReference type="EnsemblProtists" id="PYU1_T005374">
    <property type="protein sequence ID" value="PYU1_T005374"/>
    <property type="gene ID" value="PYU1_G005363"/>
</dbReference>
<accession>K3WK82</accession>
<dbReference type="SUPFAM" id="SSF48452">
    <property type="entry name" value="TPR-like"/>
    <property type="match status" value="1"/>
</dbReference>
<dbReference type="InterPro" id="IPR000048">
    <property type="entry name" value="IQ_motif_EF-hand-BS"/>
</dbReference>
<dbReference type="GO" id="GO:0005737">
    <property type="term" value="C:cytoplasm"/>
    <property type="evidence" value="ECO:0007669"/>
    <property type="project" value="UniProtKB-SubCell"/>
</dbReference>
<dbReference type="VEuPathDB" id="FungiDB:PYU1_G005363"/>
<keyword evidence="2" id="KW-0963">Cytoplasm</keyword>
<reference evidence="6" key="2">
    <citation type="submission" date="2010-04" db="EMBL/GenBank/DDBJ databases">
        <authorList>
            <person name="Buell R."/>
            <person name="Hamilton J."/>
            <person name="Hostetler J."/>
        </authorList>
    </citation>
    <scope>NUCLEOTIDE SEQUENCE [LARGE SCALE GENOMIC DNA]</scope>
    <source>
        <strain evidence="6">DAOM:BR144</strain>
    </source>
</reference>
<dbReference type="eggNOG" id="ENOG502SEGF">
    <property type="taxonomic scope" value="Eukaryota"/>
</dbReference>
<dbReference type="GO" id="GO:0000278">
    <property type="term" value="P:mitotic cell cycle"/>
    <property type="evidence" value="ECO:0007669"/>
    <property type="project" value="TreeGrafter"/>
</dbReference>
<dbReference type="Pfam" id="PF00612">
    <property type="entry name" value="IQ"/>
    <property type="match status" value="3"/>
</dbReference>
<dbReference type="HOGENOM" id="CLU_301214_0_0_1"/>
<evidence type="ECO:0000256" key="4">
    <source>
        <dbReference type="ARBA" id="ARBA00022860"/>
    </source>
</evidence>
<evidence type="ECO:0000256" key="1">
    <source>
        <dbReference type="ARBA" id="ARBA00004496"/>
    </source>
</evidence>
<dbReference type="SMART" id="SM00015">
    <property type="entry name" value="IQ"/>
    <property type="match status" value="7"/>
</dbReference>
<dbReference type="AlphaFoldDB" id="K3WK82"/>
<dbReference type="GO" id="GO:0007051">
    <property type="term" value="P:spindle organization"/>
    <property type="evidence" value="ECO:0007669"/>
    <property type="project" value="TreeGrafter"/>
</dbReference>
<dbReference type="Proteomes" id="UP000019132">
    <property type="component" value="Unassembled WGS sequence"/>
</dbReference>
<protein>
    <submittedName>
        <fullName evidence="5">Uncharacterized protein</fullName>
    </submittedName>
</protein>
<dbReference type="InterPro" id="IPR011990">
    <property type="entry name" value="TPR-like_helical_dom_sf"/>
</dbReference>
<sequence length="989" mass="113044">MAGKHTLSRMDEQVLVLYHSSLKRSWAAQNAQNELASAPVRQYGYEANYAATQIQRIVRGVAARTQLESFSSPKNQRAARYMQYVFRWLLVRQRVFRRLQRKKHAKAVHIQAWYRGCKYRDALRDHQARMLAHGVILLQRCFRGHRFWRVVTALLHDRRDKAAIVIQRCVRGWRGRQLAKAIRFEQQRHVRHLVVIMNTHQKSPRCERCTLEECTEDSLFDCFMARYIGLHDLKGARTLCIEGLTLFPSSARFCFFYAALLQVIGEDVGVAMAFLNKARHVLHLSDDELAMYEKQYLLPALQLRPNDIAVYLDLAVFCQSSEHTSRAEAHYAKCLSLLPVDYRVPGYLHRVQTLDRLLLNYHRFCSIFNSRQTNILAKIVPVAKRGEKIRFMVAKLNQFVVITPADQENVCRVNTIYLSEGEVLAFLSERGEPVAVEKPGMNELLQDTEAVSTLNNSNGSVRSLVVWRKNSQKSSMSLKNSQNLTSMPKETAVPVGQQTEARTKESKANNVIIQLHQDTFQGLHIRPEKLSVASEKRSKVNLNKEHAEMLLKEVVFIDSTKATAGDRNALKAGASIEPSWGISTAVPAASSSSPNSLHYVVILPFLLKRRQQRASAVLISYAAIDLQRVFRGFRFRSQMRRERLIQSIQQRQVDNMLAQLQANFLFRERRRLSAIAIQRIYKGFAHRNRLRRWHLEATQIQRVFRGYRGRKRALAFRDGNCTFYMAEKVFHRGIEVSGRRIMLAIEKCGLSFRFDGYDLENCTTYPGFFSHESTLGLLCHLNWAYAESFCGRECNFHGKKLVIEKVVLINRTSGECFMSCAALSDDESGKRKNGRANPCTVPLVDCIQSINIRSVSTLGKDATVAAMPLTVDDTPRLVQAMTERLALVHTIPMATQELKKKIPANFLLTVTPPLRRHLLFKNQGTLDQVRISNVVKRKAKTSKRSTIDINLQTPEELVFPITDGMRGVTIGHNHFRKKCSTQDVGVCSR</sequence>
<dbReference type="GO" id="GO:0005516">
    <property type="term" value="F:calmodulin binding"/>
    <property type="evidence" value="ECO:0007669"/>
    <property type="project" value="UniProtKB-KW"/>
</dbReference>
<keyword evidence="3" id="KW-0677">Repeat</keyword>
<dbReference type="GO" id="GO:0051295">
    <property type="term" value="P:establishment of meiotic spindle localization"/>
    <property type="evidence" value="ECO:0007669"/>
    <property type="project" value="TreeGrafter"/>
</dbReference>
<reference evidence="5" key="3">
    <citation type="submission" date="2015-02" db="UniProtKB">
        <authorList>
            <consortium name="EnsemblProtists"/>
        </authorList>
    </citation>
    <scope>IDENTIFICATION</scope>
    <source>
        <strain evidence="5">DAOM BR144</strain>
    </source>
</reference>